<dbReference type="Proteomes" id="UP000600918">
    <property type="component" value="Unassembled WGS sequence"/>
</dbReference>
<sequence>MRFESRFDYRKDKKNKKRKLVVILDDDDVDADADDDDDDDDEDDEGSNAAFENLHRAYRLVHEESGQIMKHEKLLRISIYYISIFNCWKKLLAPTTAVVVAAAVAQRDSS</sequence>
<proteinExistence type="predicted"/>
<comment type="caution">
    <text evidence="1">The sequence shown here is derived from an EMBL/GenBank/DDBJ whole genome shotgun (WGS) entry which is preliminary data.</text>
</comment>
<gene>
    <name evidence="1" type="ORF">H0235_015874</name>
</gene>
<protein>
    <submittedName>
        <fullName evidence="1">Uncharacterized protein</fullName>
    </submittedName>
</protein>
<keyword evidence="2" id="KW-1185">Reference proteome</keyword>
<accession>A0A834K651</accession>
<evidence type="ECO:0000313" key="1">
    <source>
        <dbReference type="EMBL" id="KAF7400137.1"/>
    </source>
</evidence>
<organism evidence="1 2">
    <name type="scientific">Vespula pensylvanica</name>
    <name type="common">Western yellow jacket</name>
    <name type="synonym">Wasp</name>
    <dbReference type="NCBI Taxonomy" id="30213"/>
    <lineage>
        <taxon>Eukaryota</taxon>
        <taxon>Metazoa</taxon>
        <taxon>Ecdysozoa</taxon>
        <taxon>Arthropoda</taxon>
        <taxon>Hexapoda</taxon>
        <taxon>Insecta</taxon>
        <taxon>Pterygota</taxon>
        <taxon>Neoptera</taxon>
        <taxon>Endopterygota</taxon>
        <taxon>Hymenoptera</taxon>
        <taxon>Apocrita</taxon>
        <taxon>Aculeata</taxon>
        <taxon>Vespoidea</taxon>
        <taxon>Vespidae</taxon>
        <taxon>Vespinae</taxon>
        <taxon>Vespula</taxon>
    </lineage>
</organism>
<reference evidence="1" key="1">
    <citation type="journal article" date="2020" name="G3 (Bethesda)">
        <title>High-Quality Assemblies for Three Invasive Social Wasps from the &lt;i&gt;Vespula&lt;/i&gt; Genus.</title>
        <authorList>
            <person name="Harrop T.W.R."/>
            <person name="Guhlin J."/>
            <person name="McLaughlin G.M."/>
            <person name="Permina E."/>
            <person name="Stockwell P."/>
            <person name="Gilligan J."/>
            <person name="Le Lec M.F."/>
            <person name="Gruber M.A.M."/>
            <person name="Quinn O."/>
            <person name="Lovegrove M."/>
            <person name="Duncan E.J."/>
            <person name="Remnant E.J."/>
            <person name="Van Eeckhoven J."/>
            <person name="Graham B."/>
            <person name="Knapp R.A."/>
            <person name="Langford K.W."/>
            <person name="Kronenberg Z."/>
            <person name="Press M.O."/>
            <person name="Eacker S.M."/>
            <person name="Wilson-Rankin E.E."/>
            <person name="Purcell J."/>
            <person name="Lester P.J."/>
            <person name="Dearden P.K."/>
        </authorList>
    </citation>
    <scope>NUCLEOTIDE SEQUENCE</scope>
    <source>
        <strain evidence="1">Volc-1</strain>
    </source>
</reference>
<dbReference type="EMBL" id="JACSDY010000018">
    <property type="protein sequence ID" value="KAF7400137.1"/>
    <property type="molecule type" value="Genomic_DNA"/>
</dbReference>
<dbReference type="AlphaFoldDB" id="A0A834K651"/>
<evidence type="ECO:0000313" key="2">
    <source>
        <dbReference type="Proteomes" id="UP000600918"/>
    </source>
</evidence>
<name>A0A834K651_VESPE</name>